<accession>E8WXV6</accession>
<dbReference type="Proteomes" id="UP000000343">
    <property type="component" value="Chromosome"/>
</dbReference>
<dbReference type="PaxDb" id="1198114-AciX9_2778"/>
<evidence type="ECO:0008006" key="3">
    <source>
        <dbReference type="Google" id="ProtNLM"/>
    </source>
</evidence>
<evidence type="ECO:0000313" key="2">
    <source>
        <dbReference type="Proteomes" id="UP000000343"/>
    </source>
</evidence>
<dbReference type="AlphaFoldDB" id="E8WXV6"/>
<dbReference type="HOGENOM" id="CLU_082418_0_0_0"/>
<dbReference type="SUPFAM" id="SSF53335">
    <property type="entry name" value="S-adenosyl-L-methionine-dependent methyltransferases"/>
    <property type="match status" value="1"/>
</dbReference>
<dbReference type="InterPro" id="IPR029063">
    <property type="entry name" value="SAM-dependent_MTases_sf"/>
</dbReference>
<dbReference type="STRING" id="1198114.AciX9_2778"/>
<dbReference type="EMBL" id="CP002480">
    <property type="protein sequence ID" value="ADW69801.1"/>
    <property type="molecule type" value="Genomic_DNA"/>
</dbReference>
<dbReference type="KEGG" id="acm:AciX9_2778"/>
<proteinExistence type="predicted"/>
<keyword evidence="2" id="KW-1185">Reference proteome</keyword>
<name>E8WXV6_GRATM</name>
<organism evidence="2">
    <name type="scientific">Granulicella tundricola (strain ATCC BAA-1859 / DSM 23138 / MP5ACTX9)</name>
    <dbReference type="NCBI Taxonomy" id="1198114"/>
    <lineage>
        <taxon>Bacteria</taxon>
        <taxon>Pseudomonadati</taxon>
        <taxon>Acidobacteriota</taxon>
        <taxon>Terriglobia</taxon>
        <taxon>Terriglobales</taxon>
        <taxon>Acidobacteriaceae</taxon>
        <taxon>Granulicella</taxon>
    </lineage>
</organism>
<dbReference type="CDD" id="cd02440">
    <property type="entry name" value="AdoMet_MTases"/>
    <property type="match status" value="1"/>
</dbReference>
<gene>
    <name evidence="1" type="ordered locus">AciX9_2778</name>
</gene>
<reference evidence="2" key="1">
    <citation type="submission" date="2011-01" db="EMBL/GenBank/DDBJ databases">
        <title>Complete sequence of chromosome of Acidobacterium sp. MP5ACTX9.</title>
        <authorList>
            <consortium name="US DOE Joint Genome Institute"/>
            <person name="Lucas S."/>
            <person name="Copeland A."/>
            <person name="Lapidus A."/>
            <person name="Cheng J.-F."/>
            <person name="Goodwin L."/>
            <person name="Pitluck S."/>
            <person name="Teshima H."/>
            <person name="Detter J.C."/>
            <person name="Han C."/>
            <person name="Tapia R."/>
            <person name="Land M."/>
            <person name="Hauser L."/>
            <person name="Kyrpides N."/>
            <person name="Ivanova N."/>
            <person name="Ovchinnikova G."/>
            <person name="Pagani I."/>
            <person name="Rawat S.R."/>
            <person name="Mannisto M."/>
            <person name="Haggblom M.M."/>
            <person name="Woyke T."/>
        </authorList>
    </citation>
    <scope>NUCLEOTIDE SEQUENCE [LARGE SCALE GENOMIC DNA]</scope>
    <source>
        <strain evidence="2">MP5ACTX9</strain>
    </source>
</reference>
<evidence type="ECO:0000313" key="1">
    <source>
        <dbReference type="EMBL" id="ADW69801.1"/>
    </source>
</evidence>
<dbReference type="RefSeq" id="WP_013581116.1">
    <property type="nucleotide sequence ID" value="NC_015064.1"/>
</dbReference>
<protein>
    <recommendedName>
        <fullName evidence="3">Class I SAM-dependent methyltransferase</fullName>
    </recommendedName>
</protein>
<dbReference type="Gene3D" id="3.40.50.150">
    <property type="entry name" value="Vaccinia Virus protein VP39"/>
    <property type="match status" value="1"/>
</dbReference>
<dbReference type="eggNOG" id="COG0030">
    <property type="taxonomic scope" value="Bacteria"/>
</dbReference>
<sequence>MNAPTKRARRKVVPIHTPKLPPTHPFDRVHHTDTGGLIERTQLITGHANDAHVTAYYGIAPSILDAVIDLWQGTRPKYPIDRYTFVDIGAGKGRAVMTASLHPFFEAVGIELNPTLASIARTNLQTFPNYANPLAPTRLIEGDALAANLPLTPTLAFMFHPFEAPVLRKLIGKIQAHYSVLDLPFDLIYVNAEHASVLDQNTWFKRLFHGLVPMSSVDHLADLAEIAEQTEYGSTGDEICGIYRFTGPTT</sequence>